<gene>
    <name evidence="5" type="ORF">MCOR_5716</name>
</gene>
<evidence type="ECO:0000313" key="6">
    <source>
        <dbReference type="Proteomes" id="UP000507470"/>
    </source>
</evidence>
<feature type="signal peptide" evidence="3">
    <location>
        <begin position="1"/>
        <end position="21"/>
    </location>
</feature>
<dbReference type="Proteomes" id="UP000507470">
    <property type="component" value="Unassembled WGS sequence"/>
</dbReference>
<keyword evidence="2" id="KW-0472">Membrane</keyword>
<evidence type="ECO:0000313" key="5">
    <source>
        <dbReference type="EMBL" id="CAC5364799.1"/>
    </source>
</evidence>
<reference evidence="5 6" key="1">
    <citation type="submission" date="2020-06" db="EMBL/GenBank/DDBJ databases">
        <authorList>
            <person name="Li R."/>
            <person name="Bekaert M."/>
        </authorList>
    </citation>
    <scope>NUCLEOTIDE SEQUENCE [LARGE SCALE GENOMIC DNA]</scope>
    <source>
        <strain evidence="6">wild</strain>
    </source>
</reference>
<keyword evidence="6" id="KW-1185">Reference proteome</keyword>
<dbReference type="EMBL" id="CACVKT020001076">
    <property type="protein sequence ID" value="CAC5364799.1"/>
    <property type="molecule type" value="Genomic_DNA"/>
</dbReference>
<name>A0A6J8AB27_MYTCO</name>
<dbReference type="InterPro" id="IPR042235">
    <property type="entry name" value="ZP-C_dom"/>
</dbReference>
<evidence type="ECO:0000256" key="2">
    <source>
        <dbReference type="SAM" id="Phobius"/>
    </source>
</evidence>
<feature type="transmembrane region" description="Helical" evidence="2">
    <location>
        <begin position="304"/>
        <end position="328"/>
    </location>
</feature>
<dbReference type="Gene3D" id="2.60.40.4100">
    <property type="entry name" value="Zona pellucida, ZP-C domain"/>
    <property type="match status" value="1"/>
</dbReference>
<evidence type="ECO:0000256" key="1">
    <source>
        <dbReference type="SAM" id="MobiDB-lite"/>
    </source>
</evidence>
<accession>A0A6J8AB27</accession>
<proteinExistence type="predicted"/>
<keyword evidence="2" id="KW-1133">Transmembrane helix</keyword>
<dbReference type="OrthoDB" id="6067601at2759"/>
<feature type="region of interest" description="Disordered" evidence="1">
    <location>
        <begin position="370"/>
        <end position="389"/>
    </location>
</feature>
<dbReference type="SMART" id="SM00241">
    <property type="entry name" value="ZP"/>
    <property type="match status" value="1"/>
</dbReference>
<feature type="compositionally biased region" description="Polar residues" evidence="1">
    <location>
        <begin position="372"/>
        <end position="381"/>
    </location>
</feature>
<organism evidence="5 6">
    <name type="scientific">Mytilus coruscus</name>
    <name type="common">Sea mussel</name>
    <dbReference type="NCBI Taxonomy" id="42192"/>
    <lineage>
        <taxon>Eukaryota</taxon>
        <taxon>Metazoa</taxon>
        <taxon>Spiralia</taxon>
        <taxon>Lophotrochozoa</taxon>
        <taxon>Mollusca</taxon>
        <taxon>Bivalvia</taxon>
        <taxon>Autobranchia</taxon>
        <taxon>Pteriomorphia</taxon>
        <taxon>Mytilida</taxon>
        <taxon>Mytiloidea</taxon>
        <taxon>Mytilidae</taxon>
        <taxon>Mytilinae</taxon>
        <taxon>Mytilus</taxon>
    </lineage>
</organism>
<sequence>MGRFKRGLVFLITLIIGRVNSNFNPKVTVRECSKSKVTLEVERAAEGGIIYIQGQGSACLQSTTSSSRHYEFHFDICNISYGTVFRVIIQKYPTIQTGYDKVIPVTCLVDLSEIAVMEEVLPKKDDDVGVNITTKPVANLRVYTSSNNDISGGGVVNLNDSIAMTITLADDFTDTFDIKAIECTAAMVNIIENGCSVDMDLFPNFQHSSNGKLTSNFQAFQPTDLTGKEEVDVAFSCRLAVCKGKCDDTVCDKNVGRGRKRRDTKDNGIDEITCGTSIKVSNRQKNHNLQENPVEPDTVCVQTLQAYLCLTIAGILFCLSWILSGYLLRQRLVDNSENKRVNVARAVGRRLTSMLNLPTGYDLKESKGFVTIPSSTDSTPPQRRKSVTV</sequence>
<evidence type="ECO:0000256" key="3">
    <source>
        <dbReference type="SAM" id="SignalP"/>
    </source>
</evidence>
<dbReference type="AlphaFoldDB" id="A0A6J8AB27"/>
<feature type="chain" id="PRO_5026663487" description="ZP domain-containing protein" evidence="3">
    <location>
        <begin position="22"/>
        <end position="389"/>
    </location>
</feature>
<protein>
    <recommendedName>
        <fullName evidence="4">ZP domain-containing protein</fullName>
    </recommendedName>
</protein>
<keyword evidence="3" id="KW-0732">Signal</keyword>
<dbReference type="InterPro" id="IPR001507">
    <property type="entry name" value="ZP_dom"/>
</dbReference>
<dbReference type="PANTHER" id="PTHR46560:SF5">
    <property type="entry name" value="CYPHER, ISOFORM B"/>
    <property type="match status" value="1"/>
</dbReference>
<evidence type="ECO:0000259" key="4">
    <source>
        <dbReference type="SMART" id="SM00241"/>
    </source>
</evidence>
<keyword evidence="2" id="KW-0812">Transmembrane</keyword>
<dbReference type="PANTHER" id="PTHR46560">
    <property type="entry name" value="CYPHER, ISOFORM B"/>
    <property type="match status" value="1"/>
</dbReference>
<feature type="domain" description="ZP" evidence="4">
    <location>
        <begin position="31"/>
        <end position="254"/>
    </location>
</feature>